<dbReference type="Gene3D" id="3.30.2310.20">
    <property type="entry name" value="RelE-like"/>
    <property type="match status" value="1"/>
</dbReference>
<dbReference type="InterPro" id="IPR009614">
    <property type="entry name" value="YoeB_toxin"/>
</dbReference>
<gene>
    <name evidence="8" type="ORF">ACGLYG10_2367</name>
</gene>
<dbReference type="NCBIfam" id="TIGR02116">
    <property type="entry name" value="toxin_Txe_YoeB"/>
    <property type="match status" value="1"/>
</dbReference>
<comment type="similarity">
    <text evidence="1">Belongs to the YoeB family.</text>
</comment>
<reference evidence="9" key="1">
    <citation type="submission" date="2016-09" db="EMBL/GenBank/DDBJ databases">
        <authorList>
            <person name="Strepis N."/>
        </authorList>
    </citation>
    <scope>NUCLEOTIDE SEQUENCE [LARGE SCALE GENOMIC DNA]</scope>
</reference>
<dbReference type="GO" id="GO:0016787">
    <property type="term" value="F:hydrolase activity"/>
    <property type="evidence" value="ECO:0007669"/>
    <property type="project" value="UniProtKB-KW"/>
</dbReference>
<dbReference type="EMBL" id="FQTT01000013">
    <property type="protein sequence ID" value="SHE26124.1"/>
    <property type="molecule type" value="Genomic_DNA"/>
</dbReference>
<dbReference type="OrthoDB" id="9801102at2"/>
<dbReference type="PANTHER" id="PTHR38039">
    <property type="entry name" value="TOXIN YOEB"/>
    <property type="match status" value="1"/>
</dbReference>
<dbReference type="PANTHER" id="PTHR38039:SF1">
    <property type="entry name" value="TOXIN YOEB"/>
    <property type="match status" value="1"/>
</dbReference>
<dbReference type="InterPro" id="IPR035093">
    <property type="entry name" value="RelE/ParE_toxin_dom_sf"/>
</dbReference>
<dbReference type="RefSeq" id="WP_073332200.1">
    <property type="nucleotide sequence ID" value="NZ_FQTT01000013.1"/>
</dbReference>
<evidence type="ECO:0000256" key="5">
    <source>
        <dbReference type="ARBA" id="ARBA00022801"/>
    </source>
</evidence>
<name>A0A1M4S1L0_9ACTO</name>
<proteinExistence type="inferred from homology"/>
<dbReference type="Proteomes" id="UP000184291">
    <property type="component" value="Unassembled WGS sequence"/>
</dbReference>
<keyword evidence="3" id="KW-0540">Nuclease</keyword>
<evidence type="ECO:0000256" key="4">
    <source>
        <dbReference type="ARBA" id="ARBA00022759"/>
    </source>
</evidence>
<evidence type="ECO:0000256" key="3">
    <source>
        <dbReference type="ARBA" id="ARBA00022722"/>
    </source>
</evidence>
<evidence type="ECO:0000256" key="7">
    <source>
        <dbReference type="ARBA" id="ARBA00050056"/>
    </source>
</evidence>
<sequence>MRLIWSTHAWEDYLWWQTEDRRVLKRVNLLLQDIQRHGNEGLGKPEALRGNLSGYWSRRITSEHRLVYRVDGDDVLIVACRLHYGR</sequence>
<evidence type="ECO:0000256" key="1">
    <source>
        <dbReference type="ARBA" id="ARBA00008172"/>
    </source>
</evidence>
<dbReference type="SUPFAM" id="SSF143011">
    <property type="entry name" value="RelE-like"/>
    <property type="match status" value="1"/>
</dbReference>
<dbReference type="GO" id="GO:0006401">
    <property type="term" value="P:RNA catabolic process"/>
    <property type="evidence" value="ECO:0007669"/>
    <property type="project" value="InterPro"/>
</dbReference>
<keyword evidence="2" id="KW-1277">Toxin-antitoxin system</keyword>
<keyword evidence="9" id="KW-1185">Reference proteome</keyword>
<organism evidence="8 9">
    <name type="scientific">Actinomyces glycerinitolerans</name>
    <dbReference type="NCBI Taxonomy" id="1892869"/>
    <lineage>
        <taxon>Bacteria</taxon>
        <taxon>Bacillati</taxon>
        <taxon>Actinomycetota</taxon>
        <taxon>Actinomycetes</taxon>
        <taxon>Actinomycetales</taxon>
        <taxon>Actinomycetaceae</taxon>
        <taxon>Actinomyces</taxon>
    </lineage>
</organism>
<dbReference type="STRING" id="1892869.ACGLYG10_2367"/>
<evidence type="ECO:0000256" key="6">
    <source>
        <dbReference type="ARBA" id="ARBA00030388"/>
    </source>
</evidence>
<evidence type="ECO:0000313" key="9">
    <source>
        <dbReference type="Proteomes" id="UP000184291"/>
    </source>
</evidence>
<dbReference type="Pfam" id="PF06769">
    <property type="entry name" value="YoeB_toxin"/>
    <property type="match status" value="1"/>
</dbReference>
<evidence type="ECO:0000256" key="2">
    <source>
        <dbReference type="ARBA" id="ARBA00022649"/>
    </source>
</evidence>
<dbReference type="AlphaFoldDB" id="A0A1M4S1L0"/>
<protein>
    <recommendedName>
        <fullName evidence="7">Endoribonuclease YoeB</fullName>
    </recommendedName>
    <alternativeName>
        <fullName evidence="6">Putative mRNA interferase YoeB</fullName>
    </alternativeName>
</protein>
<dbReference type="GO" id="GO:0004519">
    <property type="term" value="F:endonuclease activity"/>
    <property type="evidence" value="ECO:0007669"/>
    <property type="project" value="UniProtKB-KW"/>
</dbReference>
<keyword evidence="4" id="KW-0255">Endonuclease</keyword>
<accession>A0A1M4S1L0</accession>
<keyword evidence="5" id="KW-0378">Hydrolase</keyword>
<evidence type="ECO:0000313" key="8">
    <source>
        <dbReference type="EMBL" id="SHE26124.1"/>
    </source>
</evidence>